<dbReference type="EMBL" id="DVFJ01000029">
    <property type="protein sequence ID" value="HIQ72135.1"/>
    <property type="molecule type" value="Genomic_DNA"/>
</dbReference>
<keyword evidence="4 5" id="KW-0143">Chaperone</keyword>
<dbReference type="PANTHER" id="PTHR33692">
    <property type="entry name" value="RIBOSOME MATURATION FACTOR RIMM"/>
    <property type="match status" value="1"/>
</dbReference>
<dbReference type="Pfam" id="PF24986">
    <property type="entry name" value="PRC_RimM"/>
    <property type="match status" value="1"/>
</dbReference>
<evidence type="ECO:0000259" key="7">
    <source>
        <dbReference type="Pfam" id="PF24986"/>
    </source>
</evidence>
<keyword evidence="3 5" id="KW-0698">rRNA processing</keyword>
<dbReference type="PANTHER" id="PTHR33692:SF1">
    <property type="entry name" value="RIBOSOME MATURATION FACTOR RIMM"/>
    <property type="match status" value="1"/>
</dbReference>
<evidence type="ECO:0000256" key="5">
    <source>
        <dbReference type="HAMAP-Rule" id="MF_00014"/>
    </source>
</evidence>
<comment type="subunit">
    <text evidence="5">Binds ribosomal protein uS19.</text>
</comment>
<proteinExistence type="inferred from homology"/>
<dbReference type="InterPro" id="IPR009000">
    <property type="entry name" value="Transl_B-barrel_sf"/>
</dbReference>
<comment type="caution">
    <text evidence="8">The sequence shown here is derived from an EMBL/GenBank/DDBJ whole genome shotgun (WGS) entry which is preliminary data.</text>
</comment>
<dbReference type="AlphaFoldDB" id="A0A9D0ZCN0"/>
<reference evidence="8" key="2">
    <citation type="journal article" date="2021" name="PeerJ">
        <title>Extensive microbial diversity within the chicken gut microbiome revealed by metagenomics and culture.</title>
        <authorList>
            <person name="Gilroy R."/>
            <person name="Ravi A."/>
            <person name="Getino M."/>
            <person name="Pursley I."/>
            <person name="Horton D.L."/>
            <person name="Alikhan N.F."/>
            <person name="Baker D."/>
            <person name="Gharbi K."/>
            <person name="Hall N."/>
            <person name="Watson M."/>
            <person name="Adriaenssens E.M."/>
            <person name="Foster-Nyarko E."/>
            <person name="Jarju S."/>
            <person name="Secka A."/>
            <person name="Antonio M."/>
            <person name="Oren A."/>
            <person name="Chaudhuri R.R."/>
            <person name="La Ragione R."/>
            <person name="Hildebrand F."/>
            <person name="Pallen M.J."/>
        </authorList>
    </citation>
    <scope>NUCLEOTIDE SEQUENCE</scope>
    <source>
        <strain evidence="8">ChiSxjej2B14-6234</strain>
    </source>
</reference>
<protein>
    <recommendedName>
        <fullName evidence="5">Ribosome maturation factor RimM</fullName>
    </recommendedName>
</protein>
<dbReference type="InterPro" id="IPR002676">
    <property type="entry name" value="RimM_N"/>
</dbReference>
<dbReference type="Gene3D" id="2.30.30.240">
    <property type="entry name" value="PRC-barrel domain"/>
    <property type="match status" value="1"/>
</dbReference>
<name>A0A9D0ZCN0_9FIRM</name>
<reference evidence="8" key="1">
    <citation type="submission" date="2020-10" db="EMBL/GenBank/DDBJ databases">
        <authorList>
            <person name="Gilroy R."/>
        </authorList>
    </citation>
    <scope>NUCLEOTIDE SEQUENCE</scope>
    <source>
        <strain evidence="8">ChiSxjej2B14-6234</strain>
    </source>
</reference>
<dbReference type="InterPro" id="IPR056792">
    <property type="entry name" value="PRC_RimM"/>
</dbReference>
<evidence type="ECO:0000259" key="6">
    <source>
        <dbReference type="Pfam" id="PF01782"/>
    </source>
</evidence>
<feature type="domain" description="Ribosome maturation factor RimM PRC barrel" evidence="7">
    <location>
        <begin position="101"/>
        <end position="161"/>
    </location>
</feature>
<dbReference type="Proteomes" id="UP000886887">
    <property type="component" value="Unassembled WGS sequence"/>
</dbReference>
<feature type="domain" description="RimM N-terminal" evidence="6">
    <location>
        <begin position="7"/>
        <end position="87"/>
    </location>
</feature>
<gene>
    <name evidence="5 8" type="primary">rimM</name>
    <name evidence="8" type="ORF">IAB73_08020</name>
</gene>
<comment type="function">
    <text evidence="5">An accessory protein needed during the final step in the assembly of 30S ribosomal subunit, possibly for assembly of the head region. Essential for efficient processing of 16S rRNA. May be needed both before and after RbfA during the maturation of 16S rRNA. It has affinity for free ribosomal 30S subunits but not for 70S ribosomes.</text>
</comment>
<evidence type="ECO:0000256" key="4">
    <source>
        <dbReference type="ARBA" id="ARBA00023186"/>
    </source>
</evidence>
<evidence type="ECO:0000313" key="8">
    <source>
        <dbReference type="EMBL" id="HIQ72135.1"/>
    </source>
</evidence>
<evidence type="ECO:0000256" key="3">
    <source>
        <dbReference type="ARBA" id="ARBA00022552"/>
    </source>
</evidence>
<keyword evidence="2 5" id="KW-0690">Ribosome biogenesis</keyword>
<dbReference type="GO" id="GO:0005737">
    <property type="term" value="C:cytoplasm"/>
    <property type="evidence" value="ECO:0007669"/>
    <property type="project" value="UniProtKB-SubCell"/>
</dbReference>
<dbReference type="HAMAP" id="MF_00014">
    <property type="entry name" value="Ribosome_mat_RimM"/>
    <property type="match status" value="1"/>
</dbReference>
<dbReference type="GO" id="GO:0042274">
    <property type="term" value="P:ribosomal small subunit biogenesis"/>
    <property type="evidence" value="ECO:0007669"/>
    <property type="project" value="UniProtKB-UniRule"/>
</dbReference>
<comment type="similarity">
    <text evidence="5">Belongs to the RimM family.</text>
</comment>
<dbReference type="GO" id="GO:0043022">
    <property type="term" value="F:ribosome binding"/>
    <property type="evidence" value="ECO:0007669"/>
    <property type="project" value="InterPro"/>
</dbReference>
<evidence type="ECO:0000256" key="2">
    <source>
        <dbReference type="ARBA" id="ARBA00022517"/>
    </source>
</evidence>
<dbReference type="SUPFAM" id="SSF50346">
    <property type="entry name" value="PRC-barrel domain"/>
    <property type="match status" value="1"/>
</dbReference>
<dbReference type="InterPro" id="IPR011961">
    <property type="entry name" value="RimM"/>
</dbReference>
<dbReference type="GO" id="GO:0006364">
    <property type="term" value="P:rRNA processing"/>
    <property type="evidence" value="ECO:0007669"/>
    <property type="project" value="UniProtKB-UniRule"/>
</dbReference>
<dbReference type="InterPro" id="IPR036976">
    <property type="entry name" value="RimM_N_sf"/>
</dbReference>
<dbReference type="NCBIfam" id="TIGR02273">
    <property type="entry name" value="16S_RimM"/>
    <property type="match status" value="1"/>
</dbReference>
<dbReference type="Pfam" id="PF01782">
    <property type="entry name" value="RimM"/>
    <property type="match status" value="1"/>
</dbReference>
<dbReference type="Gene3D" id="2.40.30.60">
    <property type="entry name" value="RimM"/>
    <property type="match status" value="1"/>
</dbReference>
<comment type="subcellular location">
    <subcellularLocation>
        <location evidence="5">Cytoplasm</location>
    </subcellularLocation>
</comment>
<sequence length="179" mass="19804">MDNYLAVGTVLKPQGVRGEVKVRPLTNDPDRFFDLKQVFLKRGGTYAPHAVSCTRVHEGYAYVAFEGVTDRDAAERLRGELLYVDRAHAVQLGEDENFICDLIGCEAVDRAGNGLGRLTDVLQPGANDVYVFDTPRGEMLLPALKEVVLSVDAAQKRMVLDERALERFAVYSDGAEEID</sequence>
<keyword evidence="1 5" id="KW-0963">Cytoplasm</keyword>
<dbReference type="GO" id="GO:0005840">
    <property type="term" value="C:ribosome"/>
    <property type="evidence" value="ECO:0007669"/>
    <property type="project" value="InterPro"/>
</dbReference>
<evidence type="ECO:0000256" key="1">
    <source>
        <dbReference type="ARBA" id="ARBA00022490"/>
    </source>
</evidence>
<organism evidence="8 9">
    <name type="scientific">Candidatus Onthenecus intestinigallinarum</name>
    <dbReference type="NCBI Taxonomy" id="2840875"/>
    <lineage>
        <taxon>Bacteria</taxon>
        <taxon>Bacillati</taxon>
        <taxon>Bacillota</taxon>
        <taxon>Clostridia</taxon>
        <taxon>Eubacteriales</taxon>
        <taxon>Candidatus Onthenecus</taxon>
    </lineage>
</organism>
<evidence type="ECO:0000313" key="9">
    <source>
        <dbReference type="Proteomes" id="UP000886887"/>
    </source>
</evidence>
<comment type="domain">
    <text evidence="5">The PRC barrel domain binds ribosomal protein uS19.</text>
</comment>
<accession>A0A9D0ZCN0</accession>
<dbReference type="SUPFAM" id="SSF50447">
    <property type="entry name" value="Translation proteins"/>
    <property type="match status" value="1"/>
</dbReference>
<dbReference type="InterPro" id="IPR011033">
    <property type="entry name" value="PRC_barrel-like_sf"/>
</dbReference>